<dbReference type="AlphaFoldDB" id="A0A2P5EBY9"/>
<keyword evidence="3 6" id="KW-1133">Transmembrane helix</keyword>
<protein>
    <submittedName>
        <fullName evidence="7">Major intrinsic protein</fullName>
    </submittedName>
</protein>
<dbReference type="InterPro" id="IPR023271">
    <property type="entry name" value="Aquaporin-like"/>
</dbReference>
<evidence type="ECO:0000256" key="2">
    <source>
        <dbReference type="ARBA" id="ARBA00022692"/>
    </source>
</evidence>
<reference evidence="8" key="1">
    <citation type="submission" date="2016-06" db="EMBL/GenBank/DDBJ databases">
        <title>Parallel loss of symbiosis genes in relatives of nitrogen-fixing non-legume Parasponia.</title>
        <authorList>
            <person name="Van Velzen R."/>
            <person name="Holmer R."/>
            <person name="Bu F."/>
            <person name="Rutten L."/>
            <person name="Van Zeijl A."/>
            <person name="Liu W."/>
            <person name="Santuari L."/>
            <person name="Cao Q."/>
            <person name="Sharma T."/>
            <person name="Shen D."/>
            <person name="Roswanjaya Y."/>
            <person name="Wardhani T."/>
            <person name="Kalhor M.S."/>
            <person name="Jansen J."/>
            <person name="Van den Hoogen J."/>
            <person name="Gungor B."/>
            <person name="Hartog M."/>
            <person name="Hontelez J."/>
            <person name="Verver J."/>
            <person name="Yang W.-C."/>
            <person name="Schijlen E."/>
            <person name="Repin R."/>
            <person name="Schilthuizen M."/>
            <person name="Schranz E."/>
            <person name="Heidstra R."/>
            <person name="Miyata K."/>
            <person name="Fedorova E."/>
            <person name="Kohlen W."/>
            <person name="Bisseling T."/>
            <person name="Smit S."/>
            <person name="Geurts R."/>
        </authorList>
    </citation>
    <scope>NUCLEOTIDE SEQUENCE [LARGE SCALE GENOMIC DNA]</scope>
    <source>
        <strain evidence="8">cv. RG33-2</strain>
    </source>
</reference>
<comment type="subcellular location">
    <subcellularLocation>
        <location evidence="1">Membrane</location>
        <topology evidence="1">Multi-pass membrane protein</topology>
    </subcellularLocation>
</comment>
<comment type="caution">
    <text evidence="7">The sequence shown here is derived from an EMBL/GenBank/DDBJ whole genome shotgun (WGS) entry which is preliminary data.</text>
</comment>
<evidence type="ECO:0000256" key="5">
    <source>
        <dbReference type="SAM" id="MobiDB-lite"/>
    </source>
</evidence>
<dbReference type="EMBL" id="JXTC01000184">
    <property type="protein sequence ID" value="PON83065.1"/>
    <property type="molecule type" value="Genomic_DNA"/>
</dbReference>
<dbReference type="Pfam" id="PF00230">
    <property type="entry name" value="MIP"/>
    <property type="match status" value="1"/>
</dbReference>
<dbReference type="InterPro" id="IPR000425">
    <property type="entry name" value="MIP"/>
</dbReference>
<keyword evidence="2 6" id="KW-0812">Transmembrane</keyword>
<dbReference type="GO" id="GO:0015267">
    <property type="term" value="F:channel activity"/>
    <property type="evidence" value="ECO:0007669"/>
    <property type="project" value="InterPro"/>
</dbReference>
<evidence type="ECO:0000256" key="3">
    <source>
        <dbReference type="ARBA" id="ARBA00022989"/>
    </source>
</evidence>
<dbReference type="GO" id="GO:0016020">
    <property type="term" value="C:membrane"/>
    <property type="evidence" value="ECO:0007669"/>
    <property type="project" value="UniProtKB-SubCell"/>
</dbReference>
<proteinExistence type="predicted"/>
<feature type="transmembrane region" description="Helical" evidence="6">
    <location>
        <begin position="20"/>
        <end position="40"/>
    </location>
</feature>
<evidence type="ECO:0000313" key="7">
    <source>
        <dbReference type="EMBL" id="PON83065.1"/>
    </source>
</evidence>
<feature type="region of interest" description="Disordered" evidence="5">
    <location>
        <begin position="43"/>
        <end position="64"/>
    </location>
</feature>
<dbReference type="Gene3D" id="1.20.1080.10">
    <property type="entry name" value="Glycerol uptake facilitator protein"/>
    <property type="match status" value="1"/>
</dbReference>
<dbReference type="InterPro" id="IPR034294">
    <property type="entry name" value="Aquaporin_transptr"/>
</dbReference>
<keyword evidence="4 6" id="KW-0472">Membrane</keyword>
<accession>A0A2P5EBY9</accession>
<sequence length="64" mass="6856">MNPVRTLGPAIASGNYRRLWIYMVAPPLGALAGAATYTAVKLSDKPPNQIDDDSNRHDSSSISL</sequence>
<feature type="compositionally biased region" description="Basic and acidic residues" evidence="5">
    <location>
        <begin position="53"/>
        <end position="64"/>
    </location>
</feature>
<dbReference type="PANTHER" id="PTHR45724">
    <property type="entry name" value="AQUAPORIN NIP2-1"/>
    <property type="match status" value="1"/>
</dbReference>
<evidence type="ECO:0000256" key="1">
    <source>
        <dbReference type="ARBA" id="ARBA00004141"/>
    </source>
</evidence>
<evidence type="ECO:0000256" key="6">
    <source>
        <dbReference type="SAM" id="Phobius"/>
    </source>
</evidence>
<name>A0A2P5EBY9_TREOI</name>
<dbReference type="STRING" id="63057.A0A2P5EBY9"/>
<dbReference type="SUPFAM" id="SSF81338">
    <property type="entry name" value="Aquaporin-like"/>
    <property type="match status" value="1"/>
</dbReference>
<evidence type="ECO:0000256" key="4">
    <source>
        <dbReference type="ARBA" id="ARBA00023136"/>
    </source>
</evidence>
<keyword evidence="8" id="KW-1185">Reference proteome</keyword>
<gene>
    <name evidence="7" type="ORF">TorRG33x02_211740</name>
</gene>
<dbReference type="InParanoid" id="A0A2P5EBY9"/>
<organism evidence="7 8">
    <name type="scientific">Trema orientale</name>
    <name type="common">Charcoal tree</name>
    <name type="synonym">Celtis orientalis</name>
    <dbReference type="NCBI Taxonomy" id="63057"/>
    <lineage>
        <taxon>Eukaryota</taxon>
        <taxon>Viridiplantae</taxon>
        <taxon>Streptophyta</taxon>
        <taxon>Embryophyta</taxon>
        <taxon>Tracheophyta</taxon>
        <taxon>Spermatophyta</taxon>
        <taxon>Magnoliopsida</taxon>
        <taxon>eudicotyledons</taxon>
        <taxon>Gunneridae</taxon>
        <taxon>Pentapetalae</taxon>
        <taxon>rosids</taxon>
        <taxon>fabids</taxon>
        <taxon>Rosales</taxon>
        <taxon>Cannabaceae</taxon>
        <taxon>Trema</taxon>
    </lineage>
</organism>
<evidence type="ECO:0000313" key="8">
    <source>
        <dbReference type="Proteomes" id="UP000237000"/>
    </source>
</evidence>
<dbReference type="Proteomes" id="UP000237000">
    <property type="component" value="Unassembled WGS sequence"/>
</dbReference>
<dbReference type="PANTHER" id="PTHR45724:SF11">
    <property type="entry name" value="AQUAPORIN NIP5-1-RELATED"/>
    <property type="match status" value="1"/>
</dbReference>